<evidence type="ECO:0000256" key="1">
    <source>
        <dbReference type="ARBA" id="ARBA00004453"/>
    </source>
</evidence>
<comment type="similarity">
    <text evidence="2">Belongs to the histone-like protein H-NS family.</text>
</comment>
<evidence type="ECO:0000256" key="4">
    <source>
        <dbReference type="ARBA" id="ARBA00023125"/>
    </source>
</evidence>
<dbReference type="InterPro" id="IPR027444">
    <property type="entry name" value="H-NS_C_dom"/>
</dbReference>
<keyword evidence="3" id="KW-0963">Cytoplasm</keyword>
<reference evidence="6" key="1">
    <citation type="submission" date="2022-09" db="EMBL/GenBank/DDBJ databases">
        <title>Tahibacter sp. nov., isolated from a fresh water.</title>
        <authorList>
            <person name="Baek J.H."/>
            <person name="Lee J.K."/>
            <person name="Kim J.M."/>
            <person name="Jeon C.O."/>
        </authorList>
    </citation>
    <scope>NUCLEOTIDE SEQUENCE</scope>
    <source>
        <strain evidence="6">W38</strain>
    </source>
</reference>
<dbReference type="PANTHER" id="PTHR38097:SF2">
    <property type="entry name" value="DNA-BINDING PROTEIN STPA"/>
    <property type="match status" value="1"/>
</dbReference>
<proteinExistence type="inferred from homology"/>
<evidence type="ECO:0000313" key="6">
    <source>
        <dbReference type="EMBL" id="UXI69244.1"/>
    </source>
</evidence>
<dbReference type="PANTHER" id="PTHR38097">
    <property type="match status" value="1"/>
</dbReference>
<name>A0ABY6BGU6_9GAMM</name>
<dbReference type="Pfam" id="PF00816">
    <property type="entry name" value="Histone_HNS"/>
    <property type="match status" value="1"/>
</dbReference>
<sequence length="103" mass="11946">MAIDVESLNPKQLADLIARANQRQNDLQREKLHEIREKIVHLVKKEGFTVDELFGAGRRPKRTVKPKYRNPVSPFETWTGRGKRPRWFSAALLAGKKEKDLLI</sequence>
<dbReference type="InterPro" id="IPR037150">
    <property type="entry name" value="H-NS_C_dom_sf"/>
</dbReference>
<keyword evidence="4" id="KW-0238">DNA-binding</keyword>
<dbReference type="SUPFAM" id="SSF81273">
    <property type="entry name" value="H-NS histone-like proteins"/>
    <property type="match status" value="1"/>
</dbReference>
<dbReference type="RefSeq" id="WP_261696202.1">
    <property type="nucleotide sequence ID" value="NZ_CP104694.1"/>
</dbReference>
<evidence type="ECO:0000313" key="7">
    <source>
        <dbReference type="Proteomes" id="UP001064632"/>
    </source>
</evidence>
<accession>A0ABY6BGU6</accession>
<dbReference type="SMART" id="SM00528">
    <property type="entry name" value="HNS"/>
    <property type="match status" value="1"/>
</dbReference>
<organism evidence="6 7">
    <name type="scientific">Tahibacter amnicola</name>
    <dbReference type="NCBI Taxonomy" id="2976241"/>
    <lineage>
        <taxon>Bacteria</taxon>
        <taxon>Pseudomonadati</taxon>
        <taxon>Pseudomonadota</taxon>
        <taxon>Gammaproteobacteria</taxon>
        <taxon>Lysobacterales</taxon>
        <taxon>Rhodanobacteraceae</taxon>
        <taxon>Tahibacter</taxon>
    </lineage>
</organism>
<evidence type="ECO:0000256" key="3">
    <source>
        <dbReference type="ARBA" id="ARBA00022490"/>
    </source>
</evidence>
<dbReference type="Gene3D" id="4.10.430.10">
    <property type="entry name" value="Histone-like protein H-NS, C-terminal domain"/>
    <property type="match status" value="1"/>
</dbReference>
<comment type="subcellular location">
    <subcellularLocation>
        <location evidence="1">Cytoplasm</location>
        <location evidence="1">Nucleoid</location>
    </subcellularLocation>
</comment>
<dbReference type="Proteomes" id="UP001064632">
    <property type="component" value="Chromosome"/>
</dbReference>
<dbReference type="EMBL" id="CP104694">
    <property type="protein sequence ID" value="UXI69244.1"/>
    <property type="molecule type" value="Genomic_DNA"/>
</dbReference>
<gene>
    <name evidence="6" type="ORF">N4264_06235</name>
</gene>
<protein>
    <submittedName>
        <fullName evidence="6">H-NS histone family protein</fullName>
    </submittedName>
</protein>
<evidence type="ECO:0000256" key="2">
    <source>
        <dbReference type="ARBA" id="ARBA00010610"/>
    </source>
</evidence>
<evidence type="ECO:0000259" key="5">
    <source>
        <dbReference type="SMART" id="SM00528"/>
    </source>
</evidence>
<keyword evidence="7" id="KW-1185">Reference proteome</keyword>
<feature type="domain" description="DNA-binding protein H-NS-like C-terminal" evidence="5">
    <location>
        <begin position="58"/>
        <end position="103"/>
    </location>
</feature>